<dbReference type="PANTHER" id="PTHR11895">
    <property type="entry name" value="TRANSAMIDASE"/>
    <property type="match status" value="1"/>
</dbReference>
<dbReference type="AlphaFoldDB" id="A0A1H3AWE5"/>
<dbReference type="InterPro" id="IPR020556">
    <property type="entry name" value="Amidase_CS"/>
</dbReference>
<feature type="domain" description="Amidase" evidence="1">
    <location>
        <begin position="25"/>
        <end position="448"/>
    </location>
</feature>
<gene>
    <name evidence="2" type="ORF">SAMN05444336_104345</name>
</gene>
<evidence type="ECO:0000313" key="2">
    <source>
        <dbReference type="EMBL" id="SDX33987.1"/>
    </source>
</evidence>
<evidence type="ECO:0000313" key="3">
    <source>
        <dbReference type="Proteomes" id="UP000199118"/>
    </source>
</evidence>
<organism evidence="2 3">
    <name type="scientific">Albimonas donghaensis</name>
    <dbReference type="NCBI Taxonomy" id="356660"/>
    <lineage>
        <taxon>Bacteria</taxon>
        <taxon>Pseudomonadati</taxon>
        <taxon>Pseudomonadota</taxon>
        <taxon>Alphaproteobacteria</taxon>
        <taxon>Rhodobacterales</taxon>
        <taxon>Paracoccaceae</taxon>
        <taxon>Albimonas</taxon>
    </lineage>
</organism>
<sequence>MTELCDLDAVEARALIGRRAITPVELLDACLARIAAANPALNAITATCFDRARAEAEDAAAAVAEGRPLGPLHGLPVGIKDLQDTEGLRTTFGSPLFADNVPTADERIVAAVRAAGGIVVGKTNVPEFGAGGNSTNPVYGASGNPFAPERTCGGSSGGSASALAAGMVPLATGSDTGGSLRTPAAFCGVVGFRPTPGLSPMEKKGFGYAPISVHGPMGRTVADTALLMQAIAAHDPRDPLSAPLGAPLSPPAPADLSSLTVAISADLGFAPVDPAIRTRFEDVAAALAPVFGRAERADPPLADADRIFDIQRALQFIAAHGARPAAERALLGPNILENLEQAETFTFRDAAWAQGAHTALYRRFLGFMEGRDILISPAVATPPFPHATLAPMTIGGAPMRTYFHWLAMAYGLTLTGHPCIVLPCGLDADGLPFSIQLCGRRGGDARLLAVAQAVETALAGLGLGRPIPDLERLSR</sequence>
<dbReference type="InterPro" id="IPR023631">
    <property type="entry name" value="Amidase_dom"/>
</dbReference>
<dbReference type="EMBL" id="FNMZ01000004">
    <property type="protein sequence ID" value="SDX33987.1"/>
    <property type="molecule type" value="Genomic_DNA"/>
</dbReference>
<evidence type="ECO:0000259" key="1">
    <source>
        <dbReference type="Pfam" id="PF01425"/>
    </source>
</evidence>
<dbReference type="SUPFAM" id="SSF75304">
    <property type="entry name" value="Amidase signature (AS) enzymes"/>
    <property type="match status" value="1"/>
</dbReference>
<protein>
    <submittedName>
        <fullName evidence="2">Asp-tRNAAsn/Glu-tRNAGln amidotransferase A subunit</fullName>
    </submittedName>
</protein>
<keyword evidence="2" id="KW-0808">Transferase</keyword>
<keyword evidence="3" id="KW-1185">Reference proteome</keyword>
<dbReference type="InterPro" id="IPR036928">
    <property type="entry name" value="AS_sf"/>
</dbReference>
<dbReference type="PROSITE" id="PS00571">
    <property type="entry name" value="AMIDASES"/>
    <property type="match status" value="1"/>
</dbReference>
<name>A0A1H3AWE5_9RHOB</name>
<dbReference type="PANTHER" id="PTHR11895:SF76">
    <property type="entry name" value="INDOLEACETAMIDE HYDROLASE"/>
    <property type="match status" value="1"/>
</dbReference>
<proteinExistence type="predicted"/>
<accession>A0A1H3AWE5</accession>
<dbReference type="OrthoDB" id="9777859at2"/>
<dbReference type="RefSeq" id="WP_092682727.1">
    <property type="nucleotide sequence ID" value="NZ_FNMZ01000004.1"/>
</dbReference>
<dbReference type="STRING" id="356660.SAMN05444336_104345"/>
<dbReference type="Pfam" id="PF01425">
    <property type="entry name" value="Amidase"/>
    <property type="match status" value="1"/>
</dbReference>
<dbReference type="Gene3D" id="3.90.1300.10">
    <property type="entry name" value="Amidase signature (AS) domain"/>
    <property type="match status" value="1"/>
</dbReference>
<dbReference type="Proteomes" id="UP000199118">
    <property type="component" value="Unassembled WGS sequence"/>
</dbReference>
<dbReference type="InterPro" id="IPR000120">
    <property type="entry name" value="Amidase"/>
</dbReference>
<reference evidence="2 3" key="1">
    <citation type="submission" date="2016-10" db="EMBL/GenBank/DDBJ databases">
        <authorList>
            <person name="de Groot N.N."/>
        </authorList>
    </citation>
    <scope>NUCLEOTIDE SEQUENCE [LARGE SCALE GENOMIC DNA]</scope>
    <source>
        <strain evidence="2 3">DSM 17890</strain>
    </source>
</reference>
<dbReference type="GO" id="GO:0016740">
    <property type="term" value="F:transferase activity"/>
    <property type="evidence" value="ECO:0007669"/>
    <property type="project" value="UniProtKB-KW"/>
</dbReference>